<protein>
    <submittedName>
        <fullName evidence="1">Uncharacterized protein</fullName>
    </submittedName>
</protein>
<organism evidence="1 2">
    <name type="scientific">Delitschia confertaspora ATCC 74209</name>
    <dbReference type="NCBI Taxonomy" id="1513339"/>
    <lineage>
        <taxon>Eukaryota</taxon>
        <taxon>Fungi</taxon>
        <taxon>Dikarya</taxon>
        <taxon>Ascomycota</taxon>
        <taxon>Pezizomycotina</taxon>
        <taxon>Dothideomycetes</taxon>
        <taxon>Pleosporomycetidae</taxon>
        <taxon>Pleosporales</taxon>
        <taxon>Delitschiaceae</taxon>
        <taxon>Delitschia</taxon>
    </lineage>
</organism>
<dbReference type="Proteomes" id="UP000799536">
    <property type="component" value="Unassembled WGS sequence"/>
</dbReference>
<dbReference type="EMBL" id="ML994005">
    <property type="protein sequence ID" value="KAF2200781.1"/>
    <property type="molecule type" value="Genomic_DNA"/>
</dbReference>
<evidence type="ECO:0000313" key="2">
    <source>
        <dbReference type="Proteomes" id="UP000799536"/>
    </source>
</evidence>
<proteinExistence type="predicted"/>
<reference evidence="1" key="1">
    <citation type="journal article" date="2020" name="Stud. Mycol.">
        <title>101 Dothideomycetes genomes: a test case for predicting lifestyles and emergence of pathogens.</title>
        <authorList>
            <person name="Haridas S."/>
            <person name="Albert R."/>
            <person name="Binder M."/>
            <person name="Bloem J."/>
            <person name="Labutti K."/>
            <person name="Salamov A."/>
            <person name="Andreopoulos B."/>
            <person name="Baker S."/>
            <person name="Barry K."/>
            <person name="Bills G."/>
            <person name="Bluhm B."/>
            <person name="Cannon C."/>
            <person name="Castanera R."/>
            <person name="Culley D."/>
            <person name="Daum C."/>
            <person name="Ezra D."/>
            <person name="Gonzalez J."/>
            <person name="Henrissat B."/>
            <person name="Kuo A."/>
            <person name="Liang C."/>
            <person name="Lipzen A."/>
            <person name="Lutzoni F."/>
            <person name="Magnuson J."/>
            <person name="Mondo S."/>
            <person name="Nolan M."/>
            <person name="Ohm R."/>
            <person name="Pangilinan J."/>
            <person name="Park H.-J."/>
            <person name="Ramirez L."/>
            <person name="Alfaro M."/>
            <person name="Sun H."/>
            <person name="Tritt A."/>
            <person name="Yoshinaga Y."/>
            <person name="Zwiers L.-H."/>
            <person name="Turgeon B."/>
            <person name="Goodwin S."/>
            <person name="Spatafora J."/>
            <person name="Crous P."/>
            <person name="Grigoriev I."/>
        </authorList>
    </citation>
    <scope>NUCLEOTIDE SEQUENCE</scope>
    <source>
        <strain evidence="1">ATCC 74209</strain>
    </source>
</reference>
<gene>
    <name evidence="1" type="ORF">GQ43DRAFT_472376</name>
</gene>
<dbReference type="SUPFAM" id="SSF53474">
    <property type="entry name" value="alpha/beta-Hydrolases"/>
    <property type="match status" value="1"/>
</dbReference>
<keyword evidence="2" id="KW-1185">Reference proteome</keyword>
<dbReference type="AlphaFoldDB" id="A0A9P4MRT6"/>
<dbReference type="OrthoDB" id="190201at2759"/>
<evidence type="ECO:0000313" key="1">
    <source>
        <dbReference type="EMBL" id="KAF2200781.1"/>
    </source>
</evidence>
<comment type="caution">
    <text evidence="1">The sequence shown here is derived from an EMBL/GenBank/DDBJ whole genome shotgun (WGS) entry which is preliminary data.</text>
</comment>
<dbReference type="InterPro" id="IPR029058">
    <property type="entry name" value="AB_hydrolase_fold"/>
</dbReference>
<sequence>MAYVAVIANKFALLPYPSITAPRAPGQPVLLGTPRDISKPLDIAVDNLANRKSHFPDPISLAQTPFQVEIIHKIIEGFRSKSFACIPKEYKNVIFVSHSYGSLVARHIAKNYPNPKDSGDAYIQTATSTTLFGIRNASVNFHSRAASLFNPANYTKLPPAYMQVNPTSLREIVYLLNNEDDRAMLAWDIQ</sequence>
<name>A0A9P4MRT6_9PLEO</name>
<accession>A0A9P4MRT6</accession>